<dbReference type="EMBL" id="CAJVQB010023514">
    <property type="protein sequence ID" value="CAG8802076.1"/>
    <property type="molecule type" value="Genomic_DNA"/>
</dbReference>
<evidence type="ECO:0000313" key="1">
    <source>
        <dbReference type="EMBL" id="CAG8802076.1"/>
    </source>
</evidence>
<evidence type="ECO:0000313" key="2">
    <source>
        <dbReference type="Proteomes" id="UP000789901"/>
    </source>
</evidence>
<proteinExistence type="predicted"/>
<protein>
    <submittedName>
        <fullName evidence="1">12807_t:CDS:1</fullName>
    </submittedName>
</protein>
<gene>
    <name evidence="1" type="ORF">GMARGA_LOCUS23341</name>
</gene>
<reference evidence="1 2" key="1">
    <citation type="submission" date="2021-06" db="EMBL/GenBank/DDBJ databases">
        <authorList>
            <person name="Kallberg Y."/>
            <person name="Tangrot J."/>
            <person name="Rosling A."/>
        </authorList>
    </citation>
    <scope>NUCLEOTIDE SEQUENCE [LARGE SCALE GENOMIC DNA]</scope>
    <source>
        <strain evidence="1 2">120-4 pot B 10/14</strain>
    </source>
</reference>
<keyword evidence="2" id="KW-1185">Reference proteome</keyword>
<accession>A0ABN7VVT7</accession>
<organism evidence="1 2">
    <name type="scientific">Gigaspora margarita</name>
    <dbReference type="NCBI Taxonomy" id="4874"/>
    <lineage>
        <taxon>Eukaryota</taxon>
        <taxon>Fungi</taxon>
        <taxon>Fungi incertae sedis</taxon>
        <taxon>Mucoromycota</taxon>
        <taxon>Glomeromycotina</taxon>
        <taxon>Glomeromycetes</taxon>
        <taxon>Diversisporales</taxon>
        <taxon>Gigasporaceae</taxon>
        <taxon>Gigaspora</taxon>
    </lineage>
</organism>
<dbReference type="Proteomes" id="UP000789901">
    <property type="component" value="Unassembled WGS sequence"/>
</dbReference>
<name>A0ABN7VVT7_GIGMA</name>
<comment type="caution">
    <text evidence="1">The sequence shown here is derived from an EMBL/GenBank/DDBJ whole genome shotgun (WGS) entry which is preliminary data.</text>
</comment>
<sequence>MFTQKVCPVEPQKKRTTIEEACDTLYIFQRSNDLIPNQDSISEHELDNLLDGYLKTLDNLISKLQKGQKAKNENKIYKPSVYYQKSTKPNQYKTHISRSGSQNSYEVETEVEKTIYLSSNIKASVQEVYLEIPCPSTTIGDLELYYVLESSKENDSADLVTD</sequence>